<keyword evidence="2" id="KW-1185">Reference proteome</keyword>
<dbReference type="EMBL" id="JBHRZH010000006">
    <property type="protein sequence ID" value="MFC3760902.1"/>
    <property type="molecule type" value="Genomic_DNA"/>
</dbReference>
<evidence type="ECO:0000313" key="2">
    <source>
        <dbReference type="Proteomes" id="UP001595699"/>
    </source>
</evidence>
<dbReference type="RefSeq" id="WP_205117137.1">
    <property type="nucleotide sequence ID" value="NZ_JAFBCM010000001.1"/>
</dbReference>
<sequence>MNVVVIESTFRGPSRSGNGGYSAGLLASTAHPEGAAVEVTLRQPPPLETPLNVVDGELRSAEAEAGATIATSRQVTFEDDPIDPVSFVEAKQAEARYGGLAGHPFPYCFGCGTSRTDGDGLCLRPGPIGDGRAACTWVPHQAFARGDSPSVPVVWAALDCSGGWTADVTGRPCVLGRMTAQIDALPVTGERCVVMGRMLNEDGRKLFTASTLYDETGRVLGRAKHVWITVDPSAFE</sequence>
<name>A0ABV7Y8J3_9ACTN</name>
<dbReference type="Gene3D" id="3.10.129.10">
    <property type="entry name" value="Hotdog Thioesterase"/>
    <property type="match status" value="1"/>
</dbReference>
<proteinExistence type="predicted"/>
<protein>
    <recommendedName>
        <fullName evidence="3">Thioesterase superfamily protein</fullName>
    </recommendedName>
</protein>
<gene>
    <name evidence="1" type="ORF">ACFOUW_08625</name>
</gene>
<dbReference type="SUPFAM" id="SSF54637">
    <property type="entry name" value="Thioesterase/thiol ester dehydrase-isomerase"/>
    <property type="match status" value="1"/>
</dbReference>
<organism evidence="1 2">
    <name type="scientific">Tenggerimyces flavus</name>
    <dbReference type="NCBI Taxonomy" id="1708749"/>
    <lineage>
        <taxon>Bacteria</taxon>
        <taxon>Bacillati</taxon>
        <taxon>Actinomycetota</taxon>
        <taxon>Actinomycetes</taxon>
        <taxon>Propionibacteriales</taxon>
        <taxon>Nocardioidaceae</taxon>
        <taxon>Tenggerimyces</taxon>
    </lineage>
</organism>
<dbReference type="Proteomes" id="UP001595699">
    <property type="component" value="Unassembled WGS sequence"/>
</dbReference>
<evidence type="ECO:0000313" key="1">
    <source>
        <dbReference type="EMBL" id="MFC3760902.1"/>
    </source>
</evidence>
<dbReference type="InterPro" id="IPR029069">
    <property type="entry name" value="HotDog_dom_sf"/>
</dbReference>
<reference evidence="2" key="1">
    <citation type="journal article" date="2019" name="Int. J. Syst. Evol. Microbiol.">
        <title>The Global Catalogue of Microorganisms (GCM) 10K type strain sequencing project: providing services to taxonomists for standard genome sequencing and annotation.</title>
        <authorList>
            <consortium name="The Broad Institute Genomics Platform"/>
            <consortium name="The Broad Institute Genome Sequencing Center for Infectious Disease"/>
            <person name="Wu L."/>
            <person name="Ma J."/>
        </authorList>
    </citation>
    <scope>NUCLEOTIDE SEQUENCE [LARGE SCALE GENOMIC DNA]</scope>
    <source>
        <strain evidence="2">CGMCC 4.7241</strain>
    </source>
</reference>
<comment type="caution">
    <text evidence="1">The sequence shown here is derived from an EMBL/GenBank/DDBJ whole genome shotgun (WGS) entry which is preliminary data.</text>
</comment>
<accession>A0ABV7Y8J3</accession>
<evidence type="ECO:0008006" key="3">
    <source>
        <dbReference type="Google" id="ProtNLM"/>
    </source>
</evidence>